<evidence type="ECO:0000313" key="3">
    <source>
        <dbReference type="Proteomes" id="UP000236290"/>
    </source>
</evidence>
<protein>
    <submittedName>
        <fullName evidence="2">Uncharacterized protein</fullName>
    </submittedName>
</protein>
<feature type="compositionally biased region" description="Low complexity" evidence="1">
    <location>
        <begin position="1"/>
        <end position="12"/>
    </location>
</feature>
<comment type="caution">
    <text evidence="2">The sequence shown here is derived from an EMBL/GenBank/DDBJ whole genome shotgun (WGS) entry which is preliminary data.</text>
</comment>
<feature type="region of interest" description="Disordered" evidence="1">
    <location>
        <begin position="1"/>
        <end position="26"/>
    </location>
</feature>
<evidence type="ECO:0000256" key="1">
    <source>
        <dbReference type="SAM" id="MobiDB-lite"/>
    </source>
</evidence>
<proteinExistence type="predicted"/>
<organism evidence="2 3">
    <name type="scientific">Trichoderma harzianum</name>
    <name type="common">Hypocrea lixii</name>
    <dbReference type="NCBI Taxonomy" id="5544"/>
    <lineage>
        <taxon>Eukaryota</taxon>
        <taxon>Fungi</taxon>
        <taxon>Dikarya</taxon>
        <taxon>Ascomycota</taxon>
        <taxon>Pezizomycotina</taxon>
        <taxon>Sordariomycetes</taxon>
        <taxon>Hypocreomycetidae</taxon>
        <taxon>Hypocreales</taxon>
        <taxon>Hypocreaceae</taxon>
        <taxon>Trichoderma</taxon>
    </lineage>
</organism>
<name>A0A2K0UAS6_TRIHA</name>
<dbReference type="Proteomes" id="UP000236290">
    <property type="component" value="Unassembled WGS sequence"/>
</dbReference>
<evidence type="ECO:0000313" key="2">
    <source>
        <dbReference type="EMBL" id="PNP54882.1"/>
    </source>
</evidence>
<accession>A0A2K0UAS6</accession>
<sequence>MGWEYAPGGEEAAAPREGLDQPPQRLVFSNNNTVWDRNELKRRHYQQPVEPLTALGLESGVWEASASQRSPLASVSV</sequence>
<reference evidence="2 3" key="1">
    <citation type="submission" date="2017-02" db="EMBL/GenBank/DDBJ databases">
        <title>Genomes of Trichoderma spp. with biocontrol activity.</title>
        <authorList>
            <person name="Gardiner D."/>
            <person name="Kazan K."/>
            <person name="Vos C."/>
            <person name="Harvey P."/>
        </authorList>
    </citation>
    <scope>NUCLEOTIDE SEQUENCE [LARGE SCALE GENOMIC DNA]</scope>
    <source>
        <strain evidence="2 3">Tr1</strain>
    </source>
</reference>
<dbReference type="AlphaFoldDB" id="A0A2K0UAS6"/>
<gene>
    <name evidence="2" type="ORF">THARTR1_04571</name>
</gene>
<dbReference type="EMBL" id="MTYI01000056">
    <property type="protein sequence ID" value="PNP54882.1"/>
    <property type="molecule type" value="Genomic_DNA"/>
</dbReference>